<keyword evidence="3" id="KW-1185">Reference proteome</keyword>
<comment type="caution">
    <text evidence="2">The sequence shown here is derived from an EMBL/GenBank/DDBJ whole genome shotgun (WGS) entry which is preliminary data.</text>
</comment>
<evidence type="ECO:0000313" key="3">
    <source>
        <dbReference type="Proteomes" id="UP001154282"/>
    </source>
</evidence>
<proteinExistence type="predicted"/>
<feature type="region of interest" description="Disordered" evidence="1">
    <location>
        <begin position="1"/>
        <end position="23"/>
    </location>
</feature>
<name>A0AAV0GYQ2_9ROSI</name>
<evidence type="ECO:0000313" key="2">
    <source>
        <dbReference type="EMBL" id="CAI0377463.1"/>
    </source>
</evidence>
<dbReference type="Proteomes" id="UP001154282">
    <property type="component" value="Unassembled WGS sequence"/>
</dbReference>
<organism evidence="2 3">
    <name type="scientific">Linum tenue</name>
    <dbReference type="NCBI Taxonomy" id="586396"/>
    <lineage>
        <taxon>Eukaryota</taxon>
        <taxon>Viridiplantae</taxon>
        <taxon>Streptophyta</taxon>
        <taxon>Embryophyta</taxon>
        <taxon>Tracheophyta</taxon>
        <taxon>Spermatophyta</taxon>
        <taxon>Magnoliopsida</taxon>
        <taxon>eudicotyledons</taxon>
        <taxon>Gunneridae</taxon>
        <taxon>Pentapetalae</taxon>
        <taxon>rosids</taxon>
        <taxon>fabids</taxon>
        <taxon>Malpighiales</taxon>
        <taxon>Linaceae</taxon>
        <taxon>Linum</taxon>
    </lineage>
</organism>
<accession>A0AAV0GYQ2</accession>
<sequence>MELTACSFYGGREDDEEEQGDATTTTTCNSATVHVSFANFPSLKCLKLLRCRWSGRVKVSAPQVLDLEIWNPSSCFEIGKLSAPKVESFAFSGYVPRRYLDDDDGEISYGLPSLDRASLRLVWEEPGRCDGRKKERLARAFVAFLRCVRNATSLDLRFDRVPLRKSDGAVETIRCSAWTNQAVGE</sequence>
<dbReference type="AlphaFoldDB" id="A0AAV0GYQ2"/>
<protein>
    <submittedName>
        <fullName evidence="2">Uncharacterized protein</fullName>
    </submittedName>
</protein>
<evidence type="ECO:0000256" key="1">
    <source>
        <dbReference type="SAM" id="MobiDB-lite"/>
    </source>
</evidence>
<dbReference type="EMBL" id="CAMGYJ010000002">
    <property type="protein sequence ID" value="CAI0377463.1"/>
    <property type="molecule type" value="Genomic_DNA"/>
</dbReference>
<gene>
    <name evidence="2" type="ORF">LITE_LOCUS1464</name>
</gene>
<reference evidence="2" key="1">
    <citation type="submission" date="2022-08" db="EMBL/GenBank/DDBJ databases">
        <authorList>
            <person name="Gutierrez-Valencia J."/>
        </authorList>
    </citation>
    <scope>NUCLEOTIDE SEQUENCE</scope>
</reference>